<comment type="caution">
    <text evidence="1">The sequence shown here is derived from an EMBL/GenBank/DDBJ whole genome shotgun (WGS) entry which is preliminary data.</text>
</comment>
<dbReference type="Proteomes" id="UP000324767">
    <property type="component" value="Unassembled WGS sequence"/>
</dbReference>
<accession>A0A5M8PI11</accession>
<proteinExistence type="predicted"/>
<dbReference type="AlphaFoldDB" id="A0A5M8PI11"/>
<evidence type="ECO:0000313" key="1">
    <source>
        <dbReference type="EMBL" id="KAA6408262.1"/>
    </source>
</evidence>
<name>A0A5M8PI11_9LECA</name>
<gene>
    <name evidence="1" type="ORF">FRX48_08004</name>
</gene>
<sequence>MGGSLLEYLRMKVHPDVQNRSWTEILVKGEHKRTSSGVNISSLEKRDKPFNWQRPTTTQIGSKTLQLLCFPGVDYVQHYAAITATYLSLTKRDPDIVR</sequence>
<organism evidence="1 2">
    <name type="scientific">Lasallia pustulata</name>
    <dbReference type="NCBI Taxonomy" id="136370"/>
    <lineage>
        <taxon>Eukaryota</taxon>
        <taxon>Fungi</taxon>
        <taxon>Dikarya</taxon>
        <taxon>Ascomycota</taxon>
        <taxon>Pezizomycotina</taxon>
        <taxon>Lecanoromycetes</taxon>
        <taxon>OSLEUM clade</taxon>
        <taxon>Umbilicariomycetidae</taxon>
        <taxon>Umbilicariales</taxon>
        <taxon>Umbilicariaceae</taxon>
        <taxon>Lasallia</taxon>
    </lineage>
</organism>
<protein>
    <submittedName>
        <fullName evidence="1">Uncharacterized protein</fullName>
    </submittedName>
</protein>
<dbReference type="EMBL" id="VXIT01000014">
    <property type="protein sequence ID" value="KAA6408262.1"/>
    <property type="molecule type" value="Genomic_DNA"/>
</dbReference>
<reference evidence="1 2" key="1">
    <citation type="submission" date="2019-09" db="EMBL/GenBank/DDBJ databases">
        <title>The hologenome of the rock-dwelling lichen Lasallia pustulata.</title>
        <authorList>
            <person name="Greshake Tzovaras B."/>
            <person name="Segers F."/>
            <person name="Bicker A."/>
            <person name="Dal Grande F."/>
            <person name="Otte J."/>
            <person name="Hankeln T."/>
            <person name="Schmitt I."/>
            <person name="Ebersberger I."/>
        </authorList>
    </citation>
    <scope>NUCLEOTIDE SEQUENCE [LARGE SCALE GENOMIC DNA]</scope>
    <source>
        <strain evidence="1">A1-1</strain>
    </source>
</reference>
<evidence type="ECO:0000313" key="2">
    <source>
        <dbReference type="Proteomes" id="UP000324767"/>
    </source>
</evidence>
<dbReference type="OrthoDB" id="3503419at2759"/>
<feature type="non-terminal residue" evidence="1">
    <location>
        <position position="98"/>
    </location>
</feature>